<comment type="cofactor">
    <cofactor evidence="4">
        <name>FAD</name>
        <dbReference type="ChEBI" id="CHEBI:57692"/>
    </cofactor>
    <text evidence="4">Binds 1 FAD per subunit.</text>
</comment>
<feature type="domain" description="Photolyase/cryptochrome alpha/beta" evidence="7">
    <location>
        <begin position="1"/>
        <end position="126"/>
    </location>
</feature>
<dbReference type="RefSeq" id="WP_188877948.1">
    <property type="nucleotide sequence ID" value="NZ_BMOQ01000004.1"/>
</dbReference>
<accession>A0A830GAP9</accession>
<evidence type="ECO:0000256" key="3">
    <source>
        <dbReference type="ARBA" id="ARBA00022991"/>
    </source>
</evidence>
<dbReference type="Gene3D" id="3.40.50.620">
    <property type="entry name" value="HUPs"/>
    <property type="match status" value="1"/>
</dbReference>
<feature type="site" description="Electron transfer via tryptophanyl radical" evidence="5">
    <location>
        <position position="371"/>
    </location>
</feature>
<dbReference type="InterPro" id="IPR014729">
    <property type="entry name" value="Rossmann-like_a/b/a_fold"/>
</dbReference>
<dbReference type="EMBL" id="BMOQ01000004">
    <property type="protein sequence ID" value="GGN14661.1"/>
    <property type="molecule type" value="Genomic_DNA"/>
</dbReference>
<feature type="binding site" evidence="4">
    <location>
        <position position="204"/>
    </location>
    <ligand>
        <name>FAD</name>
        <dbReference type="ChEBI" id="CHEBI:57692"/>
    </ligand>
</feature>
<dbReference type="PANTHER" id="PTHR11455">
    <property type="entry name" value="CRYPTOCHROME"/>
    <property type="match status" value="1"/>
</dbReference>
<comment type="caution">
    <text evidence="8">The sequence shown here is derived from an EMBL/GenBank/DDBJ whole genome shotgun (WGS) entry which is preliminary data.</text>
</comment>
<dbReference type="InterPro" id="IPR006050">
    <property type="entry name" value="DNA_photolyase_N"/>
</dbReference>
<name>A0A830GAP9_9EURY</name>
<dbReference type="PRINTS" id="PR00147">
    <property type="entry name" value="DNAPHOTLYASE"/>
</dbReference>
<dbReference type="Pfam" id="PF03441">
    <property type="entry name" value="FAD_binding_7"/>
    <property type="match status" value="1"/>
</dbReference>
<dbReference type="OrthoDB" id="11721at2157"/>
<dbReference type="GO" id="GO:0006139">
    <property type="term" value="P:nucleobase-containing compound metabolic process"/>
    <property type="evidence" value="ECO:0007669"/>
    <property type="project" value="UniProtKB-ARBA"/>
</dbReference>
<evidence type="ECO:0000256" key="4">
    <source>
        <dbReference type="PIRSR" id="PIRSR602081-1"/>
    </source>
</evidence>
<evidence type="ECO:0000256" key="6">
    <source>
        <dbReference type="RuleBase" id="RU004182"/>
    </source>
</evidence>
<sequence length="461" mass="50549">MRLFWHRRDRRLHDNRGLAAAASDDTVLPVAVRDATVGPPPDSRARAYRAATDAALRDAYRERDSDLLVRSGDPAAILPSLADEYGADAVYWNAAYGRERRTRAQRVADACAAAGIDVGVHADSVLVAPDALGDDHRSHRAFLDEWEPIEKPDPAPAPDADALAGVAGDAPIPDAAADVDLPEAGHGAARERLDAFVAAGIETYADTRDDLAAAVERPTSAVSRISPYLAAGALGIREAWAAAGDALDAADGDAVRNVEKYRYELTWRERHYHLFAANPGLRTESYRSFAAPIAWRDDADDFSAWTAGETGYPLVDAGMRQLEREGYVHNRPRQVVASFLTKHLLHDWRDGERHFARRLVDYDPASNAAMWQWCASTGTDTVDVRVFDPVAQMDKYDDGAAFVTEYVPELRGVPPDAIVEWPTLDAATRRELAPAYPAPIVERDAAYERAQRVFETALGKR</sequence>
<dbReference type="InterPro" id="IPR018394">
    <property type="entry name" value="DNA_photolyase_1_CS_C"/>
</dbReference>
<dbReference type="Gene3D" id="1.25.40.80">
    <property type="match status" value="1"/>
</dbReference>
<dbReference type="InterPro" id="IPR036134">
    <property type="entry name" value="Crypto/Photolyase_FAD-like_sf"/>
</dbReference>
<feature type="site" description="Electron transfer via tryptophanyl radical" evidence="5">
    <location>
        <position position="348"/>
    </location>
</feature>
<dbReference type="Pfam" id="PF00875">
    <property type="entry name" value="DNA_photolyase"/>
    <property type="match status" value="1"/>
</dbReference>
<comment type="similarity">
    <text evidence="6">Belongs to the DNA photolyase family.</text>
</comment>
<keyword evidence="3 6" id="KW-0157">Chromophore</keyword>
<dbReference type="PANTHER" id="PTHR11455:SF9">
    <property type="entry name" value="CRYPTOCHROME CIRCADIAN CLOCK 5 ISOFORM X1"/>
    <property type="match status" value="1"/>
</dbReference>
<evidence type="ECO:0000256" key="1">
    <source>
        <dbReference type="ARBA" id="ARBA00022630"/>
    </source>
</evidence>
<proteinExistence type="inferred from homology"/>
<dbReference type="PROSITE" id="PS00394">
    <property type="entry name" value="DNA_PHOTOLYASES_1_1"/>
    <property type="match status" value="1"/>
</dbReference>
<organism evidence="8 9">
    <name type="scientific">Halarchaeum nitratireducens</name>
    <dbReference type="NCBI Taxonomy" id="489913"/>
    <lineage>
        <taxon>Archaea</taxon>
        <taxon>Methanobacteriati</taxon>
        <taxon>Methanobacteriota</taxon>
        <taxon>Stenosarchaea group</taxon>
        <taxon>Halobacteria</taxon>
        <taxon>Halobacteriales</taxon>
        <taxon>Halobacteriaceae</taxon>
    </lineage>
</organism>
<dbReference type="InterPro" id="IPR002081">
    <property type="entry name" value="Cryptochrome/DNA_photolyase_1"/>
</dbReference>
<dbReference type="SUPFAM" id="SSF52425">
    <property type="entry name" value="Cryptochrome/photolyase, N-terminal domain"/>
    <property type="match status" value="1"/>
</dbReference>
<evidence type="ECO:0000259" key="7">
    <source>
        <dbReference type="PROSITE" id="PS51645"/>
    </source>
</evidence>
<evidence type="ECO:0000313" key="8">
    <source>
        <dbReference type="EMBL" id="GGN14661.1"/>
    </source>
</evidence>
<feature type="site" description="Electron transfer via tryptophanyl radical" evidence="5">
    <location>
        <position position="295"/>
    </location>
</feature>
<dbReference type="AlphaFoldDB" id="A0A830GAP9"/>
<dbReference type="GO" id="GO:0006950">
    <property type="term" value="P:response to stress"/>
    <property type="evidence" value="ECO:0007669"/>
    <property type="project" value="UniProtKB-ARBA"/>
</dbReference>
<feature type="binding site" evidence="4">
    <location>
        <begin position="361"/>
        <end position="363"/>
    </location>
    <ligand>
        <name>FAD</name>
        <dbReference type="ChEBI" id="CHEBI:57692"/>
    </ligand>
</feature>
<protein>
    <submittedName>
        <fullName evidence="8">Deoxyribodipyrimidine photo-lyase</fullName>
    </submittedName>
</protein>
<gene>
    <name evidence="8" type="ORF">GCM10009021_13700</name>
</gene>
<dbReference type="GO" id="GO:0071949">
    <property type="term" value="F:FAD binding"/>
    <property type="evidence" value="ECO:0007669"/>
    <property type="project" value="TreeGrafter"/>
</dbReference>
<dbReference type="Proteomes" id="UP000608850">
    <property type="component" value="Unassembled WGS sequence"/>
</dbReference>
<keyword evidence="1 4" id="KW-0285">Flavoprotein</keyword>
<evidence type="ECO:0000256" key="5">
    <source>
        <dbReference type="PIRSR" id="PIRSR602081-2"/>
    </source>
</evidence>
<evidence type="ECO:0000313" key="9">
    <source>
        <dbReference type="Proteomes" id="UP000608850"/>
    </source>
</evidence>
<dbReference type="SUPFAM" id="SSF48173">
    <property type="entry name" value="Cryptochrome/photolyase FAD-binding domain"/>
    <property type="match status" value="1"/>
</dbReference>
<keyword evidence="2 4" id="KW-0274">FAD</keyword>
<reference evidence="8 9" key="1">
    <citation type="journal article" date="2019" name="Int. J. Syst. Evol. Microbiol.">
        <title>The Global Catalogue of Microorganisms (GCM) 10K type strain sequencing project: providing services to taxonomists for standard genome sequencing and annotation.</title>
        <authorList>
            <consortium name="The Broad Institute Genomics Platform"/>
            <consortium name="The Broad Institute Genome Sequencing Center for Infectious Disease"/>
            <person name="Wu L."/>
            <person name="Ma J."/>
        </authorList>
    </citation>
    <scope>NUCLEOTIDE SEQUENCE [LARGE SCALE GENOMIC DNA]</scope>
    <source>
        <strain evidence="8 9">JCM 16331</strain>
    </source>
</reference>
<dbReference type="PROSITE" id="PS51645">
    <property type="entry name" value="PHR_CRY_ALPHA_BETA"/>
    <property type="match status" value="1"/>
</dbReference>
<feature type="binding site" evidence="4">
    <location>
        <position position="261"/>
    </location>
    <ligand>
        <name>FAD</name>
        <dbReference type="ChEBI" id="CHEBI:57692"/>
    </ligand>
</feature>
<dbReference type="InterPro" id="IPR036155">
    <property type="entry name" value="Crypto/Photolyase_N_sf"/>
</dbReference>
<dbReference type="Gene3D" id="1.10.579.10">
    <property type="entry name" value="DNA Cyclobutane Dipyrimidine Photolyase, subunit A, domain 3"/>
    <property type="match status" value="1"/>
</dbReference>
<evidence type="ECO:0000256" key="2">
    <source>
        <dbReference type="ARBA" id="ARBA00022827"/>
    </source>
</evidence>
<keyword evidence="9" id="KW-1185">Reference proteome</keyword>
<dbReference type="InterPro" id="IPR005101">
    <property type="entry name" value="Cryptochr/Photolyase_FAD-bd"/>
</dbReference>
<dbReference type="GO" id="GO:0003677">
    <property type="term" value="F:DNA binding"/>
    <property type="evidence" value="ECO:0007669"/>
    <property type="project" value="TreeGrafter"/>
</dbReference>
<dbReference type="GO" id="GO:0003904">
    <property type="term" value="F:deoxyribodipyrimidine photo-lyase activity"/>
    <property type="evidence" value="ECO:0007669"/>
    <property type="project" value="TreeGrafter"/>
</dbReference>